<organism evidence="7 8">
    <name type="scientific">Hibiscus sabdariffa</name>
    <name type="common">roselle</name>
    <dbReference type="NCBI Taxonomy" id="183260"/>
    <lineage>
        <taxon>Eukaryota</taxon>
        <taxon>Viridiplantae</taxon>
        <taxon>Streptophyta</taxon>
        <taxon>Embryophyta</taxon>
        <taxon>Tracheophyta</taxon>
        <taxon>Spermatophyta</taxon>
        <taxon>Magnoliopsida</taxon>
        <taxon>eudicotyledons</taxon>
        <taxon>Gunneridae</taxon>
        <taxon>Pentapetalae</taxon>
        <taxon>rosids</taxon>
        <taxon>malvids</taxon>
        <taxon>Malvales</taxon>
        <taxon>Malvaceae</taxon>
        <taxon>Malvoideae</taxon>
        <taxon>Hibiscus</taxon>
    </lineage>
</organism>
<sequence length="154" mass="16692">MVSGREMSSCSVFEEGRFCDTFHLNASGWRICVSCGKRVHCRCIVSVHVFTLLDAGGIECVACARKNVVSTIYSSPGKEERQGKCKSRKLLIIGDSNSIITPLFEKTLSASDAGRIGRLVLPKKKKGCYVCIIIGYCEGGDMLVSTLCLALCLS</sequence>
<protein>
    <recommendedName>
        <fullName evidence="6">VAL1-3 N-terminal zinc finger domain-containing protein</fullName>
    </recommendedName>
</protein>
<evidence type="ECO:0000313" key="7">
    <source>
        <dbReference type="EMBL" id="KAK8493145.1"/>
    </source>
</evidence>
<evidence type="ECO:0000256" key="3">
    <source>
        <dbReference type="ARBA" id="ARBA00023125"/>
    </source>
</evidence>
<keyword evidence="3" id="KW-0238">DNA-binding</keyword>
<keyword evidence="4" id="KW-0804">Transcription</keyword>
<reference evidence="7 8" key="1">
    <citation type="journal article" date="2024" name="G3 (Bethesda)">
        <title>Genome assembly of Hibiscus sabdariffa L. provides insights into metabolisms of medicinal natural products.</title>
        <authorList>
            <person name="Kim T."/>
        </authorList>
    </citation>
    <scope>NUCLEOTIDE SEQUENCE [LARGE SCALE GENOMIC DNA]</scope>
    <source>
        <strain evidence="7">TK-2024</strain>
        <tissue evidence="7">Old leaves</tissue>
    </source>
</reference>
<dbReference type="InterPro" id="IPR057743">
    <property type="entry name" value="Zfn_VAL1-3_N"/>
</dbReference>
<dbReference type="Gene3D" id="2.40.330.10">
    <property type="entry name" value="DNA-binding pseudobarrel domain"/>
    <property type="match status" value="1"/>
</dbReference>
<name>A0ABR2AJX0_9ROSI</name>
<comment type="caution">
    <text evidence="7">The sequence shown here is derived from an EMBL/GenBank/DDBJ whole genome shotgun (WGS) entry which is preliminary data.</text>
</comment>
<keyword evidence="8" id="KW-1185">Reference proteome</keyword>
<accession>A0ABR2AJX0</accession>
<comment type="subcellular location">
    <subcellularLocation>
        <location evidence="1">Nucleus</location>
    </subcellularLocation>
</comment>
<evidence type="ECO:0000256" key="4">
    <source>
        <dbReference type="ARBA" id="ARBA00023163"/>
    </source>
</evidence>
<dbReference type="PANTHER" id="PTHR46245:SF10">
    <property type="entry name" value="B3 DOMAIN-CONTAINING TRANSCRIPTION FACTOR VAL3"/>
    <property type="match status" value="1"/>
</dbReference>
<dbReference type="InterPro" id="IPR015300">
    <property type="entry name" value="DNA-bd_pseudobarrel_sf"/>
</dbReference>
<evidence type="ECO:0000259" key="6">
    <source>
        <dbReference type="Pfam" id="PF25813"/>
    </source>
</evidence>
<proteinExistence type="predicted"/>
<dbReference type="Pfam" id="PF25813">
    <property type="entry name" value="zf_VAL1_N"/>
    <property type="match status" value="1"/>
</dbReference>
<gene>
    <name evidence="7" type="ORF">V6N12_033720</name>
</gene>
<feature type="domain" description="VAL1-3 N-terminal zinc finger" evidence="6">
    <location>
        <begin position="21"/>
        <end position="69"/>
    </location>
</feature>
<dbReference type="Proteomes" id="UP001472677">
    <property type="component" value="Unassembled WGS sequence"/>
</dbReference>
<evidence type="ECO:0000256" key="1">
    <source>
        <dbReference type="ARBA" id="ARBA00004123"/>
    </source>
</evidence>
<evidence type="ECO:0000313" key="8">
    <source>
        <dbReference type="Proteomes" id="UP001472677"/>
    </source>
</evidence>
<evidence type="ECO:0000256" key="2">
    <source>
        <dbReference type="ARBA" id="ARBA00023015"/>
    </source>
</evidence>
<evidence type="ECO:0000256" key="5">
    <source>
        <dbReference type="ARBA" id="ARBA00023242"/>
    </source>
</evidence>
<keyword evidence="2" id="KW-0805">Transcription regulation</keyword>
<dbReference type="EMBL" id="JBBPBM010000643">
    <property type="protein sequence ID" value="KAK8493145.1"/>
    <property type="molecule type" value="Genomic_DNA"/>
</dbReference>
<keyword evidence="5" id="KW-0539">Nucleus</keyword>
<dbReference type="PANTHER" id="PTHR46245">
    <property type="entry name" value="B3 DOMAIN-CONTAINING PROTEIN OS07G0563300"/>
    <property type="match status" value="1"/>
</dbReference>